<dbReference type="RefSeq" id="WP_004813750.1">
    <property type="nucleotide sequence ID" value="NZ_ABXA01000020.1"/>
</dbReference>
<reference evidence="1 2" key="2">
    <citation type="submission" date="2008-10" db="EMBL/GenBank/DDBJ databases">
        <title>Draft genome sequence of Anaerococcus hydrogenalis (DSM 7454).</title>
        <authorList>
            <person name="Sudarsanam P."/>
            <person name="Ley R."/>
            <person name="Guruge J."/>
            <person name="Turnbaugh P.J."/>
            <person name="Mahowald M."/>
            <person name="Liep D."/>
            <person name="Gordon J."/>
        </authorList>
    </citation>
    <scope>NUCLEOTIDE SEQUENCE [LARGE SCALE GENOMIC DNA]</scope>
    <source>
        <strain evidence="1 2">DSM 7454</strain>
    </source>
</reference>
<evidence type="ECO:0008006" key="3">
    <source>
        <dbReference type="Google" id="ProtNLM"/>
    </source>
</evidence>
<dbReference type="EMBL" id="ABXA01000020">
    <property type="protein sequence ID" value="EEB36247.1"/>
    <property type="molecule type" value="Genomic_DNA"/>
</dbReference>
<comment type="caution">
    <text evidence="1">The sequence shown here is derived from an EMBL/GenBank/DDBJ whole genome shotgun (WGS) entry which is preliminary data.</text>
</comment>
<accession>B6W8H6</accession>
<sequence>MIKEMNQKFGIPEKLRGLGKIDEKSYHDAVEKMALTALNDRCTPTNPALVTKFDLANILRDAF</sequence>
<organism evidence="1 2">
    <name type="scientific">Anaerococcus hydrogenalis DSM 7454</name>
    <dbReference type="NCBI Taxonomy" id="561177"/>
    <lineage>
        <taxon>Bacteria</taxon>
        <taxon>Bacillati</taxon>
        <taxon>Bacillota</taxon>
        <taxon>Tissierellia</taxon>
        <taxon>Tissierellales</taxon>
        <taxon>Peptoniphilaceae</taxon>
        <taxon>Anaerococcus</taxon>
    </lineage>
</organism>
<name>B6W8H6_9FIRM</name>
<dbReference type="Proteomes" id="UP000005451">
    <property type="component" value="Unassembled WGS sequence"/>
</dbReference>
<dbReference type="STRING" id="561177.ANHYDRO_00899"/>
<dbReference type="SUPFAM" id="SSF56796">
    <property type="entry name" value="Dehydroquinate synthase-like"/>
    <property type="match status" value="1"/>
</dbReference>
<proteinExistence type="predicted"/>
<gene>
    <name evidence="1" type="ORF">ANHYDRO_00899</name>
</gene>
<evidence type="ECO:0000313" key="1">
    <source>
        <dbReference type="EMBL" id="EEB36247.1"/>
    </source>
</evidence>
<dbReference type="Gene3D" id="1.20.1090.10">
    <property type="entry name" value="Dehydroquinate synthase-like - alpha domain"/>
    <property type="match status" value="1"/>
</dbReference>
<protein>
    <recommendedName>
        <fullName evidence="3">Alcohol dehydrogenase iron-type/glycerol dehydrogenase GldA domain-containing protein</fullName>
    </recommendedName>
</protein>
<reference evidence="1 2" key="1">
    <citation type="submission" date="2008-09" db="EMBL/GenBank/DDBJ databases">
        <authorList>
            <person name="Fulton L."/>
            <person name="Clifton S."/>
            <person name="Fulton B."/>
            <person name="Xu J."/>
            <person name="Minx P."/>
            <person name="Pepin K.H."/>
            <person name="Johnson M."/>
            <person name="Thiruvilangam P."/>
            <person name="Bhonagiri V."/>
            <person name="Nash W.E."/>
            <person name="Mardis E.R."/>
            <person name="Wilson R.K."/>
        </authorList>
    </citation>
    <scope>NUCLEOTIDE SEQUENCE [LARGE SCALE GENOMIC DNA]</scope>
    <source>
        <strain evidence="1 2">DSM 7454</strain>
    </source>
</reference>
<dbReference type="AlphaFoldDB" id="B6W8H6"/>
<evidence type="ECO:0000313" key="2">
    <source>
        <dbReference type="Proteomes" id="UP000005451"/>
    </source>
</evidence>
<dbReference type="eggNOG" id="COG1454">
    <property type="taxonomic scope" value="Bacteria"/>
</dbReference>